<proteinExistence type="predicted"/>
<reference evidence="3 4" key="1">
    <citation type="submission" date="2024-02" db="EMBL/GenBank/DDBJ databases">
        <authorList>
            <person name="Vignale AGUSTIN F."/>
            <person name="Sosa J E."/>
            <person name="Modenutti C."/>
        </authorList>
    </citation>
    <scope>NUCLEOTIDE SEQUENCE [LARGE SCALE GENOMIC DNA]</scope>
</reference>
<name>A0ABC8UJB4_9AQUA</name>
<evidence type="ECO:0000259" key="2">
    <source>
        <dbReference type="Pfam" id="PF00582"/>
    </source>
</evidence>
<dbReference type="SUPFAM" id="SSF52402">
    <property type="entry name" value="Adenine nucleotide alpha hydrolases-like"/>
    <property type="match status" value="1"/>
</dbReference>
<dbReference type="Gene3D" id="3.40.50.620">
    <property type="entry name" value="HUPs"/>
    <property type="match status" value="1"/>
</dbReference>
<dbReference type="Proteomes" id="UP001642360">
    <property type="component" value="Unassembled WGS sequence"/>
</dbReference>
<keyword evidence="4" id="KW-1185">Reference proteome</keyword>
<organism evidence="3 4">
    <name type="scientific">Ilex paraguariensis</name>
    <name type="common">yerba mate</name>
    <dbReference type="NCBI Taxonomy" id="185542"/>
    <lineage>
        <taxon>Eukaryota</taxon>
        <taxon>Viridiplantae</taxon>
        <taxon>Streptophyta</taxon>
        <taxon>Embryophyta</taxon>
        <taxon>Tracheophyta</taxon>
        <taxon>Spermatophyta</taxon>
        <taxon>Magnoliopsida</taxon>
        <taxon>eudicotyledons</taxon>
        <taxon>Gunneridae</taxon>
        <taxon>Pentapetalae</taxon>
        <taxon>asterids</taxon>
        <taxon>campanulids</taxon>
        <taxon>Aquifoliales</taxon>
        <taxon>Aquifoliaceae</taxon>
        <taxon>Ilex</taxon>
    </lineage>
</organism>
<evidence type="ECO:0000313" key="4">
    <source>
        <dbReference type="Proteomes" id="UP001642360"/>
    </source>
</evidence>
<evidence type="ECO:0000313" key="3">
    <source>
        <dbReference type="EMBL" id="CAK9181095.1"/>
    </source>
</evidence>
<dbReference type="EMBL" id="CAUOFW020007935">
    <property type="protein sequence ID" value="CAK9181095.1"/>
    <property type="molecule type" value="Genomic_DNA"/>
</dbReference>
<feature type="compositionally biased region" description="Polar residues" evidence="1">
    <location>
        <begin position="25"/>
        <end position="37"/>
    </location>
</feature>
<evidence type="ECO:0000256" key="1">
    <source>
        <dbReference type="SAM" id="MobiDB-lite"/>
    </source>
</evidence>
<gene>
    <name evidence="3" type="ORF">ILEXP_LOCUS51134</name>
</gene>
<dbReference type="CDD" id="cd00293">
    <property type="entry name" value="USP-like"/>
    <property type="match status" value="1"/>
</dbReference>
<dbReference type="AlphaFoldDB" id="A0ABC8UJB4"/>
<dbReference type="InterPro" id="IPR014729">
    <property type="entry name" value="Rossmann-like_a/b/a_fold"/>
</dbReference>
<protein>
    <recommendedName>
        <fullName evidence="2">UspA domain-containing protein</fullName>
    </recommendedName>
</protein>
<dbReference type="InterPro" id="IPR006016">
    <property type="entry name" value="UspA"/>
</dbReference>
<dbReference type="Pfam" id="PF00582">
    <property type="entry name" value="Usp"/>
    <property type="match status" value="1"/>
</dbReference>
<feature type="region of interest" description="Disordered" evidence="1">
    <location>
        <begin position="23"/>
        <end position="63"/>
    </location>
</feature>
<dbReference type="PANTHER" id="PTHR47000:SF1">
    <property type="entry name" value="ADENINE NUCLEOTIDE ALPHA HYDROLASES-LIKE SUPERFAMILY PROTEIN"/>
    <property type="match status" value="1"/>
</dbReference>
<sequence>MGRTGAKMPSFCLNRIRPHVRVRSPTVQSKSLSNNSTRTDDEVKNDSAGNVGEEKGGDCAKPPPVMTIGRKIMIVVDSSLEAKNALQWALTHTVQSQDTLILLYVSKPSKQGEESVKEIAPRVSEFLCSMKKMSQLKRPEVQIEVAVAEGQEKGPAIVEEARKQGVALLVLGQKKQSMTWRLLMTWAGNRVSCGVVEYCIQNASCMTIAVRRKSRKLGGYLITTKRHKDFWLLA</sequence>
<comment type="caution">
    <text evidence="3">The sequence shown here is derived from an EMBL/GenBank/DDBJ whole genome shotgun (WGS) entry which is preliminary data.</text>
</comment>
<dbReference type="PANTHER" id="PTHR47000">
    <property type="entry name" value="ADENINE NUCLEOTIDE ALPHA HYDROLASES-LIKE SUPERFAMILY PROTEIN"/>
    <property type="match status" value="1"/>
</dbReference>
<accession>A0ABC8UJB4</accession>
<feature type="domain" description="UspA" evidence="2">
    <location>
        <begin position="70"/>
        <end position="211"/>
    </location>
</feature>